<dbReference type="EMBL" id="JAFHDT010000013">
    <property type="protein sequence ID" value="KAI7801779.1"/>
    <property type="molecule type" value="Genomic_DNA"/>
</dbReference>
<proteinExistence type="predicted"/>
<dbReference type="AlphaFoldDB" id="A0A9W7TRW6"/>
<sequence length="84" mass="9775">MHSYTFYVNQLLLLSQDTLVPSEEISVLLKRRRPEANSNLKRLRQFNWKAAIKPTQGLEAEETAAITKERRECGKKTERECVVL</sequence>
<evidence type="ECO:0000313" key="1">
    <source>
        <dbReference type="EMBL" id="KAI7801779.1"/>
    </source>
</evidence>
<organism evidence="1 2">
    <name type="scientific">Triplophysa rosa</name>
    <name type="common">Cave loach</name>
    <dbReference type="NCBI Taxonomy" id="992332"/>
    <lineage>
        <taxon>Eukaryota</taxon>
        <taxon>Metazoa</taxon>
        <taxon>Chordata</taxon>
        <taxon>Craniata</taxon>
        <taxon>Vertebrata</taxon>
        <taxon>Euteleostomi</taxon>
        <taxon>Actinopterygii</taxon>
        <taxon>Neopterygii</taxon>
        <taxon>Teleostei</taxon>
        <taxon>Ostariophysi</taxon>
        <taxon>Cypriniformes</taxon>
        <taxon>Nemacheilidae</taxon>
        <taxon>Triplophysa</taxon>
    </lineage>
</organism>
<keyword evidence="2" id="KW-1185">Reference proteome</keyword>
<gene>
    <name evidence="1" type="ORF">IRJ41_017671</name>
</gene>
<accession>A0A9W7TRW6</accession>
<comment type="caution">
    <text evidence="1">The sequence shown here is derived from an EMBL/GenBank/DDBJ whole genome shotgun (WGS) entry which is preliminary data.</text>
</comment>
<reference evidence="1" key="1">
    <citation type="submission" date="2021-02" db="EMBL/GenBank/DDBJ databases">
        <title>Comparative genomics reveals that relaxation of natural selection precedes convergent phenotypic evolution of cavefish.</title>
        <authorList>
            <person name="Peng Z."/>
        </authorList>
    </citation>
    <scope>NUCLEOTIDE SEQUENCE</scope>
    <source>
        <tissue evidence="1">Muscle</tissue>
    </source>
</reference>
<dbReference type="Proteomes" id="UP001059041">
    <property type="component" value="Linkage Group LG13"/>
</dbReference>
<protein>
    <submittedName>
        <fullName evidence="1">Uncharacterized protein</fullName>
    </submittedName>
</protein>
<name>A0A9W7TRW6_TRIRA</name>
<evidence type="ECO:0000313" key="2">
    <source>
        <dbReference type="Proteomes" id="UP001059041"/>
    </source>
</evidence>